<protein>
    <submittedName>
        <fullName evidence="2">(northern house mosquito) hypothetical protein</fullName>
    </submittedName>
</protein>
<proteinExistence type="predicted"/>
<organism evidence="2">
    <name type="scientific">Culex pipiens</name>
    <name type="common">House mosquito</name>
    <dbReference type="NCBI Taxonomy" id="7175"/>
    <lineage>
        <taxon>Eukaryota</taxon>
        <taxon>Metazoa</taxon>
        <taxon>Ecdysozoa</taxon>
        <taxon>Arthropoda</taxon>
        <taxon>Hexapoda</taxon>
        <taxon>Insecta</taxon>
        <taxon>Pterygota</taxon>
        <taxon>Neoptera</taxon>
        <taxon>Endopterygota</taxon>
        <taxon>Diptera</taxon>
        <taxon>Nematocera</taxon>
        <taxon>Culicoidea</taxon>
        <taxon>Culicidae</taxon>
        <taxon>Culicinae</taxon>
        <taxon>Culicini</taxon>
        <taxon>Culex</taxon>
        <taxon>Culex</taxon>
    </lineage>
</organism>
<feature type="compositionally biased region" description="Basic residues" evidence="1">
    <location>
        <begin position="147"/>
        <end position="157"/>
    </location>
</feature>
<dbReference type="AlphaFoldDB" id="A0A8D8FZJ9"/>
<accession>A0A8D8FZJ9</accession>
<feature type="compositionally biased region" description="Basic and acidic residues" evidence="1">
    <location>
        <begin position="93"/>
        <end position="113"/>
    </location>
</feature>
<feature type="compositionally biased region" description="Basic residues" evidence="1">
    <location>
        <begin position="56"/>
        <end position="65"/>
    </location>
</feature>
<dbReference type="EMBL" id="HBUE01109746">
    <property type="protein sequence ID" value="CAG6488279.1"/>
    <property type="molecule type" value="Transcribed_RNA"/>
</dbReference>
<feature type="region of interest" description="Disordered" evidence="1">
    <location>
        <begin position="1"/>
        <end position="170"/>
    </location>
</feature>
<evidence type="ECO:0000256" key="1">
    <source>
        <dbReference type="SAM" id="MobiDB-lite"/>
    </source>
</evidence>
<reference evidence="2" key="1">
    <citation type="submission" date="2021-05" db="EMBL/GenBank/DDBJ databases">
        <authorList>
            <person name="Alioto T."/>
            <person name="Alioto T."/>
            <person name="Gomez Garrido J."/>
        </authorList>
    </citation>
    <scope>NUCLEOTIDE SEQUENCE</scope>
</reference>
<name>A0A8D8FZJ9_CULPI</name>
<sequence length="184" mass="20804">MDRRQQRLLPTLPTRQASLFPSTSPSRPRPTQPKIRRPTASSPARRRLAGTSNPRTRPHPCRPHPHPNPANHPNGGDQRPERSPRNRQQKLPRLREGPHRDALWPRPAHHEPAHPSAQIRQRLPREHPHQRRNLRQGKGAVPLHQVHGGRRARHAGKAGRDGQMSAHAGTGRAVLCQARVLREG</sequence>
<evidence type="ECO:0000313" key="2">
    <source>
        <dbReference type="EMBL" id="CAG6488279.1"/>
    </source>
</evidence>